<accession>A0A1F8GV36</accession>
<feature type="region of interest" description="Disordered" evidence="1">
    <location>
        <begin position="119"/>
        <end position="139"/>
    </location>
</feature>
<comment type="caution">
    <text evidence="2">The sequence shown here is derived from an EMBL/GenBank/DDBJ whole genome shotgun (WGS) entry which is preliminary data.</text>
</comment>
<sequence>MSNERVSNFESRDLPIVMQETLGYLEQVFGVQNLSTIEAVELRHIVQEVMAQMKKDAEDFGHRYVENVKNMTSEELSKWVKNQADHEIVSPGYEAAIRWVAQLLGAYSLAEITGGKSIANEKTREDIRRTRSEMHKPEL</sequence>
<dbReference type="EMBL" id="MGKP01000008">
    <property type="protein sequence ID" value="OGN29287.1"/>
    <property type="molecule type" value="Genomic_DNA"/>
</dbReference>
<evidence type="ECO:0000256" key="1">
    <source>
        <dbReference type="SAM" id="MobiDB-lite"/>
    </source>
</evidence>
<dbReference type="Proteomes" id="UP000179047">
    <property type="component" value="Unassembled WGS sequence"/>
</dbReference>
<dbReference type="STRING" id="1802701.A3A33_03655"/>
<reference evidence="2 3" key="1">
    <citation type="journal article" date="2016" name="Nat. Commun.">
        <title>Thousands of microbial genomes shed light on interconnected biogeochemical processes in an aquifer system.</title>
        <authorList>
            <person name="Anantharaman K."/>
            <person name="Brown C.T."/>
            <person name="Hug L.A."/>
            <person name="Sharon I."/>
            <person name="Castelle C.J."/>
            <person name="Probst A.J."/>
            <person name="Thomas B.C."/>
            <person name="Singh A."/>
            <person name="Wilkins M.J."/>
            <person name="Karaoz U."/>
            <person name="Brodie E.L."/>
            <person name="Williams K.H."/>
            <person name="Hubbard S.S."/>
            <person name="Banfield J.F."/>
        </authorList>
    </citation>
    <scope>NUCLEOTIDE SEQUENCE [LARGE SCALE GENOMIC DNA]</scope>
</reference>
<evidence type="ECO:0000313" key="3">
    <source>
        <dbReference type="Proteomes" id="UP000179047"/>
    </source>
</evidence>
<gene>
    <name evidence="2" type="ORF">A3A33_03655</name>
</gene>
<name>A0A1F8GV36_9BACT</name>
<protein>
    <submittedName>
        <fullName evidence="2">Uncharacterized protein</fullName>
    </submittedName>
</protein>
<proteinExistence type="predicted"/>
<organism evidence="2 3">
    <name type="scientific">Candidatus Yanofskybacteria bacterium RIFCSPLOWO2_01_FULL_49_25</name>
    <dbReference type="NCBI Taxonomy" id="1802701"/>
    <lineage>
        <taxon>Bacteria</taxon>
        <taxon>Candidatus Yanofskyibacteriota</taxon>
    </lineage>
</organism>
<dbReference type="AlphaFoldDB" id="A0A1F8GV36"/>
<evidence type="ECO:0000313" key="2">
    <source>
        <dbReference type="EMBL" id="OGN29287.1"/>
    </source>
</evidence>